<proteinExistence type="predicted"/>
<evidence type="ECO:0000313" key="2">
    <source>
        <dbReference type="Proteomes" id="UP000471409"/>
    </source>
</evidence>
<reference evidence="1 2" key="1">
    <citation type="submission" date="2020-01" db="EMBL/GenBank/DDBJ databases">
        <title>Rhizobium genotypes associated with high levels of biological nitrogen fixation by grain legumes in a temperate-maritime cropping system.</title>
        <authorList>
            <person name="Maluk M."/>
            <person name="Francesc Ferrando Molina F."/>
            <person name="Lopez Del Egido L."/>
            <person name="Lafos M."/>
            <person name="Langarica-Fuentes A."/>
            <person name="Gebre Yohannes G."/>
            <person name="Young M.W."/>
            <person name="Martin P."/>
            <person name="Gantlett R."/>
            <person name="Kenicer G."/>
            <person name="Hawes C."/>
            <person name="Begg G.S."/>
            <person name="Quilliam R.S."/>
            <person name="Squire G.R."/>
            <person name="Poole P.S."/>
            <person name="Young P.W."/>
            <person name="Iannetta P.M."/>
            <person name="James E.K."/>
        </authorList>
    </citation>
    <scope>NUCLEOTIDE SEQUENCE [LARGE SCALE GENOMIC DNA]</scope>
    <source>
        <strain evidence="1 2">JHI944</strain>
    </source>
</reference>
<dbReference type="AlphaFoldDB" id="A0A6P0DNR4"/>
<gene>
    <name evidence="1" type="ORF">GUK36_29800</name>
</gene>
<comment type="caution">
    <text evidence="1">The sequence shown here is derived from an EMBL/GenBank/DDBJ whole genome shotgun (WGS) entry which is preliminary data.</text>
</comment>
<accession>A0A6P0DNR4</accession>
<evidence type="ECO:0000313" key="1">
    <source>
        <dbReference type="EMBL" id="NEK53600.1"/>
    </source>
</evidence>
<protein>
    <submittedName>
        <fullName evidence="1">Uncharacterized protein</fullName>
    </submittedName>
</protein>
<dbReference type="EMBL" id="WXXP01000015">
    <property type="protein sequence ID" value="NEK53600.1"/>
    <property type="molecule type" value="Genomic_DNA"/>
</dbReference>
<name>A0A6P0DNR4_RHILE</name>
<organism evidence="1 2">
    <name type="scientific">Rhizobium leguminosarum</name>
    <dbReference type="NCBI Taxonomy" id="384"/>
    <lineage>
        <taxon>Bacteria</taxon>
        <taxon>Pseudomonadati</taxon>
        <taxon>Pseudomonadota</taxon>
        <taxon>Alphaproteobacteria</taxon>
        <taxon>Hyphomicrobiales</taxon>
        <taxon>Rhizobiaceae</taxon>
        <taxon>Rhizobium/Agrobacterium group</taxon>
        <taxon>Rhizobium</taxon>
    </lineage>
</organism>
<sequence>MKTKSSDHTNPHNAVDAISASHILHPDRHFDHPEEVVSARLSRDEKRAILASWASDLHAVESLPELRHPPGVSCPVRYRDVLDALKKLDEWRDEDSQTRPARRRILLG</sequence>
<dbReference type="RefSeq" id="WP_164000263.1">
    <property type="nucleotide sequence ID" value="NZ_JARXWA010000024.1"/>
</dbReference>
<dbReference type="Proteomes" id="UP000471409">
    <property type="component" value="Unassembled WGS sequence"/>
</dbReference>